<evidence type="ECO:0000313" key="3">
    <source>
        <dbReference type="Proteomes" id="UP000094313"/>
    </source>
</evidence>
<evidence type="ECO:0000256" key="1">
    <source>
        <dbReference type="RuleBase" id="RU366034"/>
    </source>
</evidence>
<dbReference type="PANTHER" id="PTHR35201">
    <property type="entry name" value="TERPENE SYNTHASE"/>
    <property type="match status" value="1"/>
</dbReference>
<sequence>MIPLSLDSNVCKAVDLQSAGKIFLNYTQSPMKKITVQDLKTILFNPFPPRVSPHKALLREKSEKWIDEEYSTLPQPFIKMMKKLDGASWAAHSWPDAPLPLLTSFTRALLWGIAQDDYYAPFQADELSKVTHRMMEVARGTIPGPEENPIIHQFSIFMREFEAIATEEWMKRYIYDVSQYLEGIEIDSSISYRKDINYPSIKEYIPIRRKNVAMATVNDKIELVTGILPDYIVVHPFVQQARILGGDLFAWSNDLISLEKEMQDDEGLNLVLVIQNEWKCSMEDAFDEAVQMYNSRVEDFMALYHDIPDFGVYTPVVKKFLEGQGLWISGYLNWFEDTKRYKMLVEN</sequence>
<dbReference type="SFLD" id="SFLDG01020">
    <property type="entry name" value="Terpene_Cyclase_Like_2"/>
    <property type="match status" value="1"/>
</dbReference>
<accession>A0A1D7QL56</accession>
<gene>
    <name evidence="2" type="ORF">BFS30_20890</name>
</gene>
<dbReference type="Gene3D" id="1.10.600.10">
    <property type="entry name" value="Farnesyl Diphosphate Synthase"/>
    <property type="match status" value="1"/>
</dbReference>
<comment type="cofactor">
    <cofactor evidence="1">
        <name>Mg(2+)</name>
        <dbReference type="ChEBI" id="CHEBI:18420"/>
    </cofactor>
</comment>
<organism evidence="2 3">
    <name type="scientific">Pedobacter steynii</name>
    <dbReference type="NCBI Taxonomy" id="430522"/>
    <lineage>
        <taxon>Bacteria</taxon>
        <taxon>Pseudomonadati</taxon>
        <taxon>Bacteroidota</taxon>
        <taxon>Sphingobacteriia</taxon>
        <taxon>Sphingobacteriales</taxon>
        <taxon>Sphingobacteriaceae</taxon>
        <taxon>Pedobacter</taxon>
    </lineage>
</organism>
<dbReference type="KEGG" id="psty:BFS30_20890"/>
<keyword evidence="3" id="KW-1185">Reference proteome</keyword>
<dbReference type="SFLD" id="SFLDS00005">
    <property type="entry name" value="Isoprenoid_Synthase_Type_I"/>
    <property type="match status" value="1"/>
</dbReference>
<dbReference type="GO" id="GO:0046872">
    <property type="term" value="F:metal ion binding"/>
    <property type="evidence" value="ECO:0007669"/>
    <property type="project" value="UniProtKB-KW"/>
</dbReference>
<protein>
    <recommendedName>
        <fullName evidence="1">Terpene synthase</fullName>
        <ecNumber evidence="1">4.2.3.-</ecNumber>
    </recommendedName>
</protein>
<dbReference type="EMBL" id="CP017141">
    <property type="protein sequence ID" value="AOM79405.1"/>
    <property type="molecule type" value="Genomic_DNA"/>
</dbReference>
<comment type="similarity">
    <text evidence="1">Belongs to the terpene synthase family.</text>
</comment>
<dbReference type="InterPro" id="IPR034686">
    <property type="entry name" value="Terpene_cyclase-like_2"/>
</dbReference>
<keyword evidence="1" id="KW-0456">Lyase</keyword>
<proteinExistence type="inferred from homology"/>
<dbReference type="Pfam" id="PF19086">
    <property type="entry name" value="Terpene_syn_C_2"/>
    <property type="match status" value="1"/>
</dbReference>
<dbReference type="SUPFAM" id="SSF48576">
    <property type="entry name" value="Terpenoid synthases"/>
    <property type="match status" value="1"/>
</dbReference>
<keyword evidence="1" id="KW-0460">Magnesium</keyword>
<dbReference type="EC" id="4.2.3.-" evidence="1"/>
<dbReference type="Proteomes" id="UP000094313">
    <property type="component" value="Chromosome"/>
</dbReference>
<name>A0A1D7QL56_9SPHI</name>
<keyword evidence="1" id="KW-0479">Metal-binding</keyword>
<dbReference type="InterPro" id="IPR008949">
    <property type="entry name" value="Isoprenoid_synthase_dom_sf"/>
</dbReference>
<dbReference type="GO" id="GO:0010333">
    <property type="term" value="F:terpene synthase activity"/>
    <property type="evidence" value="ECO:0007669"/>
    <property type="project" value="InterPro"/>
</dbReference>
<dbReference type="PANTHER" id="PTHR35201:SF4">
    <property type="entry name" value="BETA-PINACENE SYNTHASE-RELATED"/>
    <property type="match status" value="1"/>
</dbReference>
<reference evidence="2 3" key="1">
    <citation type="submission" date="2016-08" db="EMBL/GenBank/DDBJ databases">
        <authorList>
            <person name="Seilhamer J.J."/>
        </authorList>
    </citation>
    <scope>NUCLEOTIDE SEQUENCE [LARGE SCALE GENOMIC DNA]</scope>
    <source>
        <strain evidence="2 3">DX4</strain>
    </source>
</reference>
<evidence type="ECO:0000313" key="2">
    <source>
        <dbReference type="EMBL" id="AOM79405.1"/>
    </source>
</evidence>
<dbReference type="AlphaFoldDB" id="A0A1D7QL56"/>